<name>A0A066V648_TILAU</name>
<organism evidence="4 5">
    <name type="scientific">Tilletiaria anomala (strain ATCC 24038 / CBS 436.72 / UBC 951)</name>
    <dbReference type="NCBI Taxonomy" id="1037660"/>
    <lineage>
        <taxon>Eukaryota</taxon>
        <taxon>Fungi</taxon>
        <taxon>Dikarya</taxon>
        <taxon>Basidiomycota</taxon>
        <taxon>Ustilaginomycotina</taxon>
        <taxon>Exobasidiomycetes</taxon>
        <taxon>Georgefischeriales</taxon>
        <taxon>Tilletiariaceae</taxon>
        <taxon>Tilletiaria</taxon>
    </lineage>
</organism>
<evidence type="ECO:0000256" key="2">
    <source>
        <dbReference type="ARBA" id="ARBA00017835"/>
    </source>
</evidence>
<evidence type="ECO:0000313" key="5">
    <source>
        <dbReference type="Proteomes" id="UP000027361"/>
    </source>
</evidence>
<proteinExistence type="inferred from homology"/>
<sequence length="397" mass="42819">MSSPAQASADPIGDGLDGGPGRYAAYLMRLRTLITASSRYIAYSSDVGEAFRPLTSPNVVRAAYGISWAYLALDVGYAGYKAHLAHHEAVSPLESINNSLLKARNDIDKLSPAEKVELKKRQFDISNDATLSPHHSEITNIGLVVARRAVFQSIASMALPAFTIHSIVRYSAPLFAKSSNARVRAAGPTVAGLAFVPALPYLFDKPVEHVVDAIFDKGEGILLGSTSAARSEAGKKAEQNVHDSEGLLKQKEKQVEKEARKLKDQVEGAFSSLRSKATTSADSSENSNLVAKAVILGIGIDLLYLPRLQTLLHRQAQRMAAGSARRPRILAGMGGLEGSDASLRRFVMPATLGAGMKLAERIGCERERQQFHKLFVGDAKPEAGFTNAKAMRWLALR</sequence>
<dbReference type="InParanoid" id="A0A066V648"/>
<dbReference type="HOGENOM" id="CLU_694803_0_0_1"/>
<dbReference type="GeneID" id="25265738"/>
<dbReference type="InterPro" id="IPR019560">
    <property type="entry name" value="Mitochondrial_18_kDa_protein"/>
</dbReference>
<evidence type="ECO:0000256" key="3">
    <source>
        <dbReference type="ARBA" id="ARBA00029631"/>
    </source>
</evidence>
<dbReference type="RefSeq" id="XP_013240202.1">
    <property type="nucleotide sequence ID" value="XM_013384748.1"/>
</dbReference>
<comment type="caution">
    <text evidence="4">The sequence shown here is derived from an EMBL/GenBank/DDBJ whole genome shotgun (WGS) entry which is preliminary data.</text>
</comment>
<keyword evidence="5" id="KW-1185">Reference proteome</keyword>
<dbReference type="Pfam" id="PF10558">
    <property type="entry name" value="MTP18"/>
    <property type="match status" value="1"/>
</dbReference>
<dbReference type="GO" id="GO:0005739">
    <property type="term" value="C:mitochondrion"/>
    <property type="evidence" value="ECO:0007669"/>
    <property type="project" value="TreeGrafter"/>
</dbReference>
<accession>A0A066V648</accession>
<dbReference type="Proteomes" id="UP000027361">
    <property type="component" value="Unassembled WGS sequence"/>
</dbReference>
<gene>
    <name evidence="4" type="ORF">K437DRAFT_265187</name>
</gene>
<evidence type="ECO:0000256" key="1">
    <source>
        <dbReference type="ARBA" id="ARBA00009224"/>
    </source>
</evidence>
<comment type="similarity">
    <text evidence="1">Belongs to the MTFP1 family.</text>
</comment>
<dbReference type="GO" id="GO:0000266">
    <property type="term" value="P:mitochondrial fission"/>
    <property type="evidence" value="ECO:0007669"/>
    <property type="project" value="TreeGrafter"/>
</dbReference>
<protein>
    <recommendedName>
        <fullName evidence="2">Mitochondrial fission process protein 1</fullName>
    </recommendedName>
    <alternativeName>
        <fullName evidence="3">Mitochondrial 18 kDa protein</fullName>
    </alternativeName>
</protein>
<dbReference type="PANTHER" id="PTHR11001:SF2">
    <property type="entry name" value="MITOCHONDRIAL FISSION PROCESS PROTEIN 1"/>
    <property type="match status" value="1"/>
</dbReference>
<dbReference type="EMBL" id="JMSN01000153">
    <property type="protein sequence ID" value="KDN36921.1"/>
    <property type="molecule type" value="Genomic_DNA"/>
</dbReference>
<evidence type="ECO:0000313" key="4">
    <source>
        <dbReference type="EMBL" id="KDN36921.1"/>
    </source>
</evidence>
<dbReference type="AlphaFoldDB" id="A0A066V648"/>
<reference evidence="4 5" key="1">
    <citation type="submission" date="2014-05" db="EMBL/GenBank/DDBJ databases">
        <title>Draft genome sequence of a rare smut relative, Tilletiaria anomala UBC 951.</title>
        <authorList>
            <consortium name="DOE Joint Genome Institute"/>
            <person name="Toome M."/>
            <person name="Kuo A."/>
            <person name="Henrissat B."/>
            <person name="Lipzen A."/>
            <person name="Tritt A."/>
            <person name="Yoshinaga Y."/>
            <person name="Zane M."/>
            <person name="Barry K."/>
            <person name="Grigoriev I.V."/>
            <person name="Spatafora J.W."/>
            <person name="Aimea M.C."/>
        </authorList>
    </citation>
    <scope>NUCLEOTIDE SEQUENCE [LARGE SCALE GENOMIC DNA]</scope>
    <source>
        <strain evidence="4 5">UBC 951</strain>
    </source>
</reference>
<dbReference type="PANTHER" id="PTHR11001">
    <property type="entry name" value="MITOCHONDRIAL FISSION PROCESS PROTEIN 1"/>
    <property type="match status" value="1"/>
</dbReference>
<dbReference type="OrthoDB" id="424969at2759"/>